<dbReference type="PROSITE" id="PS50815">
    <property type="entry name" value="HORMA"/>
    <property type="match status" value="1"/>
</dbReference>
<feature type="compositionally biased region" description="Basic and acidic residues" evidence="1">
    <location>
        <begin position="426"/>
        <end position="446"/>
    </location>
</feature>
<dbReference type="Proteomes" id="UP000663828">
    <property type="component" value="Unassembled WGS sequence"/>
</dbReference>
<evidence type="ECO:0000313" key="4">
    <source>
        <dbReference type="Proteomes" id="UP000663828"/>
    </source>
</evidence>
<dbReference type="EMBL" id="CAJNOR010000115">
    <property type="protein sequence ID" value="CAF0803467.1"/>
    <property type="molecule type" value="Genomic_DNA"/>
</dbReference>
<sequence length="623" mass="69755">MADAYVLHPNNLTLWQNLYNQSLTIDGEEAIVQTDGTKQLILLPMMTYTLISTMLQKLKYLPNQCFNRIVIGDTPICGLKPLTRTSPPLMYKLTEILRPLIDGVRKQHILNITMIFYKKNDINTVYDSYSLVFDYSLKLTDNEENTSVHMIAHILHQIEYVFNWNDALPNDVELTFVASALDQFENKINPVPSPFHFLQENVTKVYMENEANHLMGRLATPNGKLWLKFLPQTRSLSGSSINSEDLPTHANLFAEKRKTRESDQSSVDTPVVPSPKLRKATKRLVKSSDQNKSISDTAPLSSSTTTKSKKKNGFFSAVKSLITPSRAPAPVTSSTPNADDLVLIRHTSTPKPGETASRITVGPRNGAPALSAIYENSTPDTRPPVNINSPTPSTITATDISSAATPMIAVERRSTVRGQAATARKKIAEMQIHDDDVRDDDYNHKDDEDEDDDDEQFKKLFSRLRRKKSKSAAVVPTKKTQNLSDVSSISSSTSNTESIFTPPTARKRPTTDRTGEDDLIAEHGTPPKTPRTGRRNRIEDQTSMDTSDFPVNIDSPRLLRSVTKKLQHQASAKKQLDYDEETFASNQSVKTQESTADDEELNRVFIQLERSSIALHYSMDESD</sequence>
<evidence type="ECO:0000313" key="3">
    <source>
        <dbReference type="EMBL" id="CAF0803467.1"/>
    </source>
</evidence>
<accession>A0A813T1N6</accession>
<feature type="region of interest" description="Disordered" evidence="1">
    <location>
        <begin position="415"/>
        <end position="553"/>
    </location>
</feature>
<feature type="compositionally biased region" description="Polar residues" evidence="1">
    <location>
        <begin position="583"/>
        <end position="594"/>
    </location>
</feature>
<protein>
    <recommendedName>
        <fullName evidence="2">HORMA domain-containing protein</fullName>
    </recommendedName>
</protein>
<gene>
    <name evidence="3" type="ORF">XAT740_LOCUS3094</name>
</gene>
<comment type="caution">
    <text evidence="3">The sequence shown here is derived from an EMBL/GenBank/DDBJ whole genome shotgun (WGS) entry which is preliminary data.</text>
</comment>
<feature type="region of interest" description="Disordered" evidence="1">
    <location>
        <begin position="257"/>
        <end position="309"/>
    </location>
</feature>
<organism evidence="3 4">
    <name type="scientific">Adineta ricciae</name>
    <name type="common">Rotifer</name>
    <dbReference type="NCBI Taxonomy" id="249248"/>
    <lineage>
        <taxon>Eukaryota</taxon>
        <taxon>Metazoa</taxon>
        <taxon>Spiralia</taxon>
        <taxon>Gnathifera</taxon>
        <taxon>Rotifera</taxon>
        <taxon>Eurotatoria</taxon>
        <taxon>Bdelloidea</taxon>
        <taxon>Adinetida</taxon>
        <taxon>Adinetidae</taxon>
        <taxon>Adineta</taxon>
    </lineage>
</organism>
<name>A0A813T1N6_ADIRI</name>
<dbReference type="AlphaFoldDB" id="A0A813T1N6"/>
<feature type="compositionally biased region" description="Basic residues" evidence="1">
    <location>
        <begin position="460"/>
        <end position="470"/>
    </location>
</feature>
<feature type="region of interest" description="Disordered" evidence="1">
    <location>
        <begin position="571"/>
        <end position="599"/>
    </location>
</feature>
<feature type="domain" description="HORMA" evidence="2">
    <location>
        <begin position="37"/>
        <end position="229"/>
    </location>
</feature>
<keyword evidence="4" id="KW-1185">Reference proteome</keyword>
<feature type="compositionally biased region" description="Low complexity" evidence="1">
    <location>
        <begin position="389"/>
        <end position="400"/>
    </location>
</feature>
<feature type="compositionally biased region" description="Low complexity" evidence="1">
    <location>
        <begin position="484"/>
        <end position="498"/>
    </location>
</feature>
<feature type="region of interest" description="Disordered" evidence="1">
    <location>
        <begin position="348"/>
        <end position="400"/>
    </location>
</feature>
<proteinExistence type="predicted"/>
<dbReference type="SUPFAM" id="SSF56019">
    <property type="entry name" value="The spindle assembly checkpoint protein mad2"/>
    <property type="match status" value="1"/>
</dbReference>
<reference evidence="3" key="1">
    <citation type="submission" date="2021-02" db="EMBL/GenBank/DDBJ databases">
        <authorList>
            <person name="Nowell W R."/>
        </authorList>
    </citation>
    <scope>NUCLEOTIDE SEQUENCE</scope>
</reference>
<evidence type="ECO:0000256" key="1">
    <source>
        <dbReference type="SAM" id="MobiDB-lite"/>
    </source>
</evidence>
<evidence type="ECO:0000259" key="2">
    <source>
        <dbReference type="PROSITE" id="PS50815"/>
    </source>
</evidence>
<feature type="compositionally biased region" description="Polar residues" evidence="1">
    <location>
        <begin position="287"/>
        <end position="300"/>
    </location>
</feature>
<dbReference type="InterPro" id="IPR036570">
    <property type="entry name" value="HORMA_dom_sf"/>
</dbReference>
<feature type="compositionally biased region" description="Basic residues" evidence="1">
    <location>
        <begin position="276"/>
        <end position="285"/>
    </location>
</feature>
<dbReference type="InterPro" id="IPR003511">
    <property type="entry name" value="HORMA_dom"/>
</dbReference>